<proteinExistence type="predicted"/>
<protein>
    <submittedName>
        <fullName evidence="3">Uncharacterized protein</fullName>
    </submittedName>
</protein>
<keyword evidence="2" id="KW-0732">Signal</keyword>
<dbReference type="AlphaFoldDB" id="A0A151GPB0"/>
<comment type="caution">
    <text evidence="3">The sequence shown here is derived from an EMBL/GenBank/DDBJ whole genome shotgun (WGS) entry which is preliminary data.</text>
</comment>
<evidence type="ECO:0000256" key="2">
    <source>
        <dbReference type="SAM" id="SignalP"/>
    </source>
</evidence>
<reference evidence="3 4" key="1">
    <citation type="journal article" date="2016" name="Sci. Rep.">
        <title>Insights into Adaptations to a Near-Obligate Nematode Endoparasitic Lifestyle from the Finished Genome of Drechmeria coniospora.</title>
        <authorList>
            <person name="Zhang L."/>
            <person name="Zhou Z."/>
            <person name="Guo Q."/>
            <person name="Fokkens L."/>
            <person name="Miskei M."/>
            <person name="Pocsi I."/>
            <person name="Zhang W."/>
            <person name="Chen M."/>
            <person name="Wang L."/>
            <person name="Sun Y."/>
            <person name="Donzelli B.G."/>
            <person name="Gibson D.M."/>
            <person name="Nelson D.R."/>
            <person name="Luo J.G."/>
            <person name="Rep M."/>
            <person name="Liu H."/>
            <person name="Yang S."/>
            <person name="Wang J."/>
            <person name="Krasnoff S.B."/>
            <person name="Xu Y."/>
            <person name="Molnar I."/>
            <person name="Lin M."/>
        </authorList>
    </citation>
    <scope>NUCLEOTIDE SEQUENCE [LARGE SCALE GENOMIC DNA]</scope>
    <source>
        <strain evidence="3 4">ARSEF 6962</strain>
    </source>
</reference>
<dbReference type="EMBL" id="LAYC01000001">
    <property type="protein sequence ID" value="KYK58908.1"/>
    <property type="molecule type" value="Genomic_DNA"/>
</dbReference>
<organism evidence="3 4">
    <name type="scientific">Drechmeria coniospora</name>
    <name type="common">Nematophagous fungus</name>
    <name type="synonym">Meria coniospora</name>
    <dbReference type="NCBI Taxonomy" id="98403"/>
    <lineage>
        <taxon>Eukaryota</taxon>
        <taxon>Fungi</taxon>
        <taxon>Dikarya</taxon>
        <taxon>Ascomycota</taxon>
        <taxon>Pezizomycotina</taxon>
        <taxon>Sordariomycetes</taxon>
        <taxon>Hypocreomycetidae</taxon>
        <taxon>Hypocreales</taxon>
        <taxon>Ophiocordycipitaceae</taxon>
        <taxon>Drechmeria</taxon>
    </lineage>
</organism>
<evidence type="ECO:0000313" key="4">
    <source>
        <dbReference type="Proteomes" id="UP000076580"/>
    </source>
</evidence>
<dbReference type="GeneID" id="63712678"/>
<accession>A0A151GPB0</accession>
<feature type="region of interest" description="Disordered" evidence="1">
    <location>
        <begin position="85"/>
        <end position="104"/>
    </location>
</feature>
<feature type="chain" id="PRO_5007580853" evidence="2">
    <location>
        <begin position="18"/>
        <end position="104"/>
    </location>
</feature>
<dbReference type="Proteomes" id="UP000076580">
    <property type="component" value="Chromosome 01"/>
</dbReference>
<name>A0A151GPB0_DRECN</name>
<dbReference type="RefSeq" id="XP_040658260.1">
    <property type="nucleotide sequence ID" value="XM_040797377.1"/>
</dbReference>
<dbReference type="InParanoid" id="A0A151GPB0"/>
<evidence type="ECO:0000313" key="3">
    <source>
        <dbReference type="EMBL" id="KYK58908.1"/>
    </source>
</evidence>
<keyword evidence="4" id="KW-1185">Reference proteome</keyword>
<sequence length="104" mass="11331">MKVSACLTTLFAAMAAASPVIQARGGLDTSDQSPLMKLKMRLFTCFTSSPVYDKIADFDPFLEVSKVKTEEAAKKAVDDCEDTLPVLTPKHKSNHLPTDGQRGR</sequence>
<gene>
    <name evidence="3" type="ORF">DCS_00035</name>
</gene>
<evidence type="ECO:0000256" key="1">
    <source>
        <dbReference type="SAM" id="MobiDB-lite"/>
    </source>
</evidence>
<feature type="signal peptide" evidence="2">
    <location>
        <begin position="1"/>
        <end position="17"/>
    </location>
</feature>